<dbReference type="SUPFAM" id="SSF48208">
    <property type="entry name" value="Six-hairpin glycosidases"/>
    <property type="match status" value="1"/>
</dbReference>
<dbReference type="Pfam" id="PF14498">
    <property type="entry name" value="Glyco_hyd_65N_2"/>
    <property type="match status" value="1"/>
</dbReference>
<dbReference type="InterPro" id="IPR027414">
    <property type="entry name" value="GH95_N_dom"/>
</dbReference>
<dbReference type="PANTHER" id="PTHR31084:SF0">
    <property type="entry name" value="ALPHA-L-FUCOSIDASE 2"/>
    <property type="match status" value="1"/>
</dbReference>
<dbReference type="Gene3D" id="1.50.10.10">
    <property type="match status" value="1"/>
</dbReference>
<evidence type="ECO:0008006" key="7">
    <source>
        <dbReference type="Google" id="ProtNLM"/>
    </source>
</evidence>
<evidence type="ECO:0000313" key="5">
    <source>
        <dbReference type="EMBL" id="CAG5067496.1"/>
    </source>
</evidence>
<organism evidence="5 6">
    <name type="scientific">Dyadobacter linearis</name>
    <dbReference type="NCBI Taxonomy" id="2823330"/>
    <lineage>
        <taxon>Bacteria</taxon>
        <taxon>Pseudomonadati</taxon>
        <taxon>Bacteroidota</taxon>
        <taxon>Cytophagia</taxon>
        <taxon>Cytophagales</taxon>
        <taxon>Spirosomataceae</taxon>
        <taxon>Dyadobacter</taxon>
    </lineage>
</organism>
<proteinExistence type="predicted"/>
<name>A0ABM8UIZ9_9BACT</name>
<protein>
    <recommendedName>
        <fullName evidence="7">Glycosyl hydrolase family 95 N-terminal domain-containing protein</fullName>
    </recommendedName>
</protein>
<feature type="signal peptide" evidence="1">
    <location>
        <begin position="1"/>
        <end position="29"/>
    </location>
</feature>
<dbReference type="EMBL" id="CAJRAU010000001">
    <property type="protein sequence ID" value="CAG5067496.1"/>
    <property type="molecule type" value="Genomic_DNA"/>
</dbReference>
<dbReference type="Gene3D" id="2.70.98.50">
    <property type="entry name" value="putative glycoside hydrolase family protein from bacillus halodurans"/>
    <property type="match status" value="1"/>
</dbReference>
<dbReference type="Proteomes" id="UP000679725">
    <property type="component" value="Unassembled WGS sequence"/>
</dbReference>
<evidence type="ECO:0000313" key="6">
    <source>
        <dbReference type="Proteomes" id="UP000679725"/>
    </source>
</evidence>
<feature type="domain" description="Alpha fucosidase A-like C-terminal" evidence="3">
    <location>
        <begin position="676"/>
        <end position="748"/>
    </location>
</feature>
<evidence type="ECO:0000256" key="1">
    <source>
        <dbReference type="SAM" id="SignalP"/>
    </source>
</evidence>
<dbReference type="InterPro" id="IPR054363">
    <property type="entry name" value="GH95_cat"/>
</dbReference>
<dbReference type="InterPro" id="IPR012341">
    <property type="entry name" value="6hp_glycosidase-like_sf"/>
</dbReference>
<keyword evidence="1" id="KW-0732">Signal</keyword>
<dbReference type="InterPro" id="IPR008928">
    <property type="entry name" value="6-hairpin_glycosidase_sf"/>
</dbReference>
<dbReference type="Pfam" id="PF22124">
    <property type="entry name" value="Glyco_hydro_95_cat"/>
    <property type="match status" value="1"/>
</dbReference>
<evidence type="ECO:0000259" key="2">
    <source>
        <dbReference type="Pfam" id="PF14498"/>
    </source>
</evidence>
<dbReference type="Pfam" id="PF21307">
    <property type="entry name" value="Glyco_hydro_95_C"/>
    <property type="match status" value="1"/>
</dbReference>
<sequence>MILRSCNAFFRDKLGLICAILLLPALVNAQPKPEHNLHFDKLAKSWDEALPLGNGTVGALIWEKEGKLRFSLDRADVWDMRPMAGLHREEFSFKWVQEQVRKKDYKPVQQYLDAPYDKEPAPSKIPAGALEFRLPEGISVKKADLEIANATAVVEWSNGMVLKTFVHATKPVGWFRFEGLGNEFTPELIAPQYEGKVKAGAAPDPVGGEDLVRLGYKQGPIKRTENSITYNQEGWGGFKYEITVRWKSAGKGIIEGVWSVSSHYPKAAVQPAAATVTQAALKDTYAATHATHAAWWTKFWQQSSIRVPDPLIEKQWYLEQYKFGSAARRGAPPISLQAVWTADNGRIPPWKGDYHHDLNTQLSYWPAYSGNHLEEALGYLDHLDENKKNYLRYTEDYFGVKGLAVPGVTTLDGTEMGGWIQYSLSPTVSGWLAQHYYLQWRYSMDKTFLKDRAYPWFKEVCAFFENITVKNDKGQRQLPISSSPEIHNNSLEAWFSQTTNYDLSIIKFTLTAGAEIALAMGDKAQADKWQGILKEFPDYAKTAELELMFAPGHPYNESHRHFSNVMAIHPLGLIKWEDGEEAQQTIKNTIALLDKVGPDYWCGYSYSWLANLKARAKDGAGARDALATFAKAFCLPNSFHANGDQTKSGLSKFTYRPFTLEGNFAFASGLQEMMLQSYAGFIQIMPALPADWQEAAFNNLRAEGAILVSAQRKGGKISHISLSAEKAGEASLELASAGYNITLSKGAKKIGDDGKFVKFSFPAGGAVEIVGK</sequence>
<feature type="chain" id="PRO_5045546842" description="Glycosyl hydrolase family 95 N-terminal domain-containing protein" evidence="1">
    <location>
        <begin position="30"/>
        <end position="772"/>
    </location>
</feature>
<feature type="domain" description="Glycosyl hydrolase family 95 catalytic" evidence="4">
    <location>
        <begin position="311"/>
        <end position="674"/>
    </location>
</feature>
<evidence type="ECO:0000259" key="4">
    <source>
        <dbReference type="Pfam" id="PF22124"/>
    </source>
</evidence>
<dbReference type="PANTHER" id="PTHR31084">
    <property type="entry name" value="ALPHA-L-FUCOSIDASE 2"/>
    <property type="match status" value="1"/>
</dbReference>
<evidence type="ECO:0000259" key="3">
    <source>
        <dbReference type="Pfam" id="PF21307"/>
    </source>
</evidence>
<comment type="caution">
    <text evidence="5">The sequence shown here is derived from an EMBL/GenBank/DDBJ whole genome shotgun (WGS) entry which is preliminary data.</text>
</comment>
<feature type="domain" description="Glycosyl hydrolase family 95 N-terminal" evidence="2">
    <location>
        <begin position="37"/>
        <end position="160"/>
    </location>
</feature>
<gene>
    <name evidence="5" type="ORF">DYBT9623_00217</name>
</gene>
<keyword evidence="6" id="KW-1185">Reference proteome</keyword>
<dbReference type="InterPro" id="IPR049053">
    <property type="entry name" value="AFCA-like_C"/>
</dbReference>
<reference evidence="5 6" key="1">
    <citation type="submission" date="2021-04" db="EMBL/GenBank/DDBJ databases">
        <authorList>
            <person name="Rodrigo-Torres L."/>
            <person name="Arahal R. D."/>
            <person name="Lucena T."/>
        </authorList>
    </citation>
    <scope>NUCLEOTIDE SEQUENCE [LARGE SCALE GENOMIC DNA]</scope>
    <source>
        <strain evidence="5 6">CECT 9623</strain>
    </source>
</reference>
<accession>A0ABM8UIZ9</accession>